<organism evidence="3 4">
    <name type="scientific">Paramecium sonneborni</name>
    <dbReference type="NCBI Taxonomy" id="65129"/>
    <lineage>
        <taxon>Eukaryota</taxon>
        <taxon>Sar</taxon>
        <taxon>Alveolata</taxon>
        <taxon>Ciliophora</taxon>
        <taxon>Intramacronucleata</taxon>
        <taxon>Oligohymenophorea</taxon>
        <taxon>Peniculida</taxon>
        <taxon>Parameciidae</taxon>
        <taxon>Paramecium</taxon>
    </lineage>
</organism>
<dbReference type="EMBL" id="CAJJDN010000181">
    <property type="protein sequence ID" value="CAD8127931.1"/>
    <property type="molecule type" value="Genomic_DNA"/>
</dbReference>
<dbReference type="PROSITE" id="PS50969">
    <property type="entry name" value="FCP1"/>
    <property type="match status" value="1"/>
</dbReference>
<dbReference type="InterPro" id="IPR011948">
    <property type="entry name" value="Dullard_phosphatase"/>
</dbReference>
<dbReference type="Pfam" id="PF03031">
    <property type="entry name" value="NIF"/>
    <property type="match status" value="1"/>
</dbReference>
<dbReference type="OrthoDB" id="277011at2759"/>
<name>A0A8S1RHH1_9CILI</name>
<evidence type="ECO:0000313" key="4">
    <source>
        <dbReference type="Proteomes" id="UP000692954"/>
    </source>
</evidence>
<keyword evidence="4" id="KW-1185">Reference proteome</keyword>
<dbReference type="InterPro" id="IPR004274">
    <property type="entry name" value="FCP1_dom"/>
</dbReference>
<sequence length="472" mass="55299">MYEMRRPLSEKNLGRYIGEQSRASSASQIKQLGQMKSSTQLSKQQNNHQKENMEIRSNQQENSNRKGNTKDMFEYRKLQDKLSYLEQKIINIKTHIDNSQRQTKQSLASRFFNTKNNDQQQQQQQKINIPKISKNDIDLNQMQNKVKSNTLVNDPRLQNDNMNKKPSLSTFVTQQKMSNEVSVQKIIQIHPESAKGLNQRIAFTNNHRERSTRSETQFLYYISSVIRCYMTPEITKAIQQVREHLVQSISAAQYSKMMNSQQYEEKRVNLPSISLKKTIVFDLDETLIHCNESIKVPGDVILPIRFPTGDVIEASINIRPYAQQVLQTLSRHFELIVFTASHSCYANVVIDYLDPTKQWISHRFFRESCVQTEEGAYIKDLRVIGNRLLSDLVLVDNAAYSFCIQPLNGIPILNFYDNKSDQELLYLQNYLMAIKYAKDVRQFNQQYLKFDRFQEFKDPIQLLETLFKEYIP</sequence>
<dbReference type="AlphaFoldDB" id="A0A8S1RHH1"/>
<evidence type="ECO:0000259" key="2">
    <source>
        <dbReference type="PROSITE" id="PS50969"/>
    </source>
</evidence>
<dbReference type="GO" id="GO:0016791">
    <property type="term" value="F:phosphatase activity"/>
    <property type="evidence" value="ECO:0007669"/>
    <property type="project" value="InterPro"/>
</dbReference>
<evidence type="ECO:0000313" key="3">
    <source>
        <dbReference type="EMBL" id="CAD8127931.1"/>
    </source>
</evidence>
<feature type="region of interest" description="Disordered" evidence="1">
    <location>
        <begin position="19"/>
        <end position="71"/>
    </location>
</feature>
<gene>
    <name evidence="3" type="ORF">PSON_ATCC_30995.1.T1810058</name>
</gene>
<dbReference type="CDD" id="cd07521">
    <property type="entry name" value="HAD_FCP1-like"/>
    <property type="match status" value="1"/>
</dbReference>
<evidence type="ECO:0000256" key="1">
    <source>
        <dbReference type="SAM" id="MobiDB-lite"/>
    </source>
</evidence>
<dbReference type="FunFam" id="3.40.50.1000:FF:000121">
    <property type="entry name" value="Uncharacterized protein"/>
    <property type="match status" value="1"/>
</dbReference>
<dbReference type="PANTHER" id="PTHR12210">
    <property type="entry name" value="DULLARD PROTEIN PHOSPHATASE"/>
    <property type="match status" value="1"/>
</dbReference>
<reference evidence="3" key="1">
    <citation type="submission" date="2021-01" db="EMBL/GenBank/DDBJ databases">
        <authorList>
            <consortium name="Genoscope - CEA"/>
            <person name="William W."/>
        </authorList>
    </citation>
    <scope>NUCLEOTIDE SEQUENCE</scope>
</reference>
<proteinExistence type="predicted"/>
<accession>A0A8S1RHH1</accession>
<dbReference type="NCBIfam" id="TIGR02251">
    <property type="entry name" value="HIF-SF_euk"/>
    <property type="match status" value="1"/>
</dbReference>
<dbReference type="InterPro" id="IPR050365">
    <property type="entry name" value="TIM50"/>
</dbReference>
<feature type="domain" description="FCP1 homology" evidence="2">
    <location>
        <begin position="272"/>
        <end position="434"/>
    </location>
</feature>
<comment type="caution">
    <text evidence="3">The sequence shown here is derived from an EMBL/GenBank/DDBJ whole genome shotgun (WGS) entry which is preliminary data.</text>
</comment>
<feature type="compositionally biased region" description="Polar residues" evidence="1">
    <location>
        <begin position="21"/>
        <end position="47"/>
    </location>
</feature>
<dbReference type="SMART" id="SM00577">
    <property type="entry name" value="CPDc"/>
    <property type="match status" value="1"/>
</dbReference>
<dbReference type="Proteomes" id="UP000692954">
    <property type="component" value="Unassembled WGS sequence"/>
</dbReference>
<protein>
    <recommendedName>
        <fullName evidence="2">FCP1 homology domain-containing protein</fullName>
    </recommendedName>
</protein>
<feature type="compositionally biased region" description="Polar residues" evidence="1">
    <location>
        <begin position="55"/>
        <end position="66"/>
    </location>
</feature>